<accession>A0A8S1T3S2</accession>
<proteinExistence type="predicted"/>
<name>A0A8S1T3S2_PAROT</name>
<gene>
    <name evidence="1" type="ORF">POCTA_138.1.T0170161</name>
</gene>
<keyword evidence="2" id="KW-1185">Reference proteome</keyword>
<reference evidence="1" key="1">
    <citation type="submission" date="2021-01" db="EMBL/GenBank/DDBJ databases">
        <authorList>
            <consortium name="Genoscope - CEA"/>
            <person name="William W."/>
        </authorList>
    </citation>
    <scope>NUCLEOTIDE SEQUENCE</scope>
</reference>
<organism evidence="1 2">
    <name type="scientific">Paramecium octaurelia</name>
    <dbReference type="NCBI Taxonomy" id="43137"/>
    <lineage>
        <taxon>Eukaryota</taxon>
        <taxon>Sar</taxon>
        <taxon>Alveolata</taxon>
        <taxon>Ciliophora</taxon>
        <taxon>Intramacronucleata</taxon>
        <taxon>Oligohymenophorea</taxon>
        <taxon>Peniculida</taxon>
        <taxon>Parameciidae</taxon>
        <taxon>Paramecium</taxon>
    </lineage>
</organism>
<dbReference type="Proteomes" id="UP000683925">
    <property type="component" value="Unassembled WGS sequence"/>
</dbReference>
<sequence>MGSGQSIKQRSLVSCLKFLIEDVELYADEKLLGYLGETYIKFSCNDQKKGQKLIKIIRKCIPLQIMQFEDVLLKDISSAFQYQLIANKSNNKQRQFQNYKLDSDFVRNFRLMNFEKLNLKYAGEYEDSLIQLYQGLKTYCNLADQIIKELKNNHLVQSQVYALIWEHFQNHLIQFSKDPFYDLNPINKIFDEKYYKLTPQLKIEIIGGKLWGCFVQQLDVHFILNEFRIARRSNNQKQIQFNHLFNSIIDMNIDVANVQWIGSSCFQFSDQLKDIIEFIQKDSQELMNNLYFESNGDLLEFFDKWKKDNIFLKSSIPQWICENYFDTLFFEFSEEKIKENFKLLSKVELQQIIEKYSYQEVRPDGMCIEQDFQQPLNSNFSQYDEYLYQNMEKILNKMIDWLKEENLLSDILLISESTQQGGSAAINYQDIHNCIFEENEYQVQRHSKQEVQSLIQYQLPVSNIMSGQEDRIVRICKKYNQVKNLIVSNIHYRDQNVQFRNRGMNSISNKLLDFFSFTKPVNENYCIEIINYLGNQKLIDKQLVNGAFQNGNMEQYQGSIAAQLLSLEK</sequence>
<protein>
    <submittedName>
        <fullName evidence="1">Uncharacterized protein</fullName>
    </submittedName>
</protein>
<evidence type="ECO:0000313" key="1">
    <source>
        <dbReference type="EMBL" id="CAD8145302.1"/>
    </source>
</evidence>
<dbReference type="AlphaFoldDB" id="A0A8S1T3S2"/>
<comment type="caution">
    <text evidence="1">The sequence shown here is derived from an EMBL/GenBank/DDBJ whole genome shotgun (WGS) entry which is preliminary data.</text>
</comment>
<dbReference type="EMBL" id="CAJJDP010000017">
    <property type="protein sequence ID" value="CAD8145302.1"/>
    <property type="molecule type" value="Genomic_DNA"/>
</dbReference>
<evidence type="ECO:0000313" key="2">
    <source>
        <dbReference type="Proteomes" id="UP000683925"/>
    </source>
</evidence>